<dbReference type="CDD" id="cd03443">
    <property type="entry name" value="PaaI_thioesterase"/>
    <property type="match status" value="1"/>
</dbReference>
<keyword evidence="3" id="KW-1185">Reference proteome</keyword>
<dbReference type="EMBL" id="CP021425">
    <property type="protein sequence ID" value="ARU58359.1"/>
    <property type="molecule type" value="Genomic_DNA"/>
</dbReference>
<reference evidence="2 3" key="1">
    <citation type="submission" date="2017-05" db="EMBL/GenBank/DDBJ databases">
        <title>Genomic insights into alkan degradation activity of Oleiphilus messinensis.</title>
        <authorList>
            <person name="Kozyavkin S.A."/>
            <person name="Slesarev A.I."/>
            <person name="Golyshin P.N."/>
            <person name="Korzhenkov A."/>
            <person name="Golyshina O.N."/>
            <person name="Toshchakov S.V."/>
        </authorList>
    </citation>
    <scope>NUCLEOTIDE SEQUENCE [LARGE SCALE GENOMIC DNA]</scope>
    <source>
        <strain evidence="2 3">ME102</strain>
    </source>
</reference>
<dbReference type="AlphaFoldDB" id="A0A1Y0IDW4"/>
<protein>
    <recommendedName>
        <fullName evidence="1">Thioesterase domain-containing protein</fullName>
    </recommendedName>
</protein>
<dbReference type="SUPFAM" id="SSF54637">
    <property type="entry name" value="Thioesterase/thiol ester dehydrase-isomerase"/>
    <property type="match status" value="1"/>
</dbReference>
<name>A0A1Y0IDW4_9GAMM</name>
<dbReference type="Gene3D" id="3.10.129.10">
    <property type="entry name" value="Hotdog Thioesterase"/>
    <property type="match status" value="1"/>
</dbReference>
<dbReference type="PANTHER" id="PTHR43240">
    <property type="entry name" value="1,4-DIHYDROXY-2-NAPHTHOYL-COA THIOESTERASE 1"/>
    <property type="match status" value="1"/>
</dbReference>
<accession>A0A1Y0IDW4</accession>
<dbReference type="PANTHER" id="PTHR43240:SF7">
    <property type="entry name" value="BLR7284 PROTEIN"/>
    <property type="match status" value="1"/>
</dbReference>
<evidence type="ECO:0000313" key="2">
    <source>
        <dbReference type="EMBL" id="ARU58359.1"/>
    </source>
</evidence>
<evidence type="ECO:0000313" key="3">
    <source>
        <dbReference type="Proteomes" id="UP000196027"/>
    </source>
</evidence>
<organism evidence="2 3">
    <name type="scientific">Oleiphilus messinensis</name>
    <dbReference type="NCBI Taxonomy" id="141451"/>
    <lineage>
        <taxon>Bacteria</taxon>
        <taxon>Pseudomonadati</taxon>
        <taxon>Pseudomonadota</taxon>
        <taxon>Gammaproteobacteria</taxon>
        <taxon>Oceanospirillales</taxon>
        <taxon>Oleiphilaceae</taxon>
        <taxon>Oleiphilus</taxon>
    </lineage>
</organism>
<dbReference type="Proteomes" id="UP000196027">
    <property type="component" value="Chromosome"/>
</dbReference>
<dbReference type="KEGG" id="ome:OLMES_4362"/>
<proteinExistence type="predicted"/>
<feature type="domain" description="Thioesterase" evidence="1">
    <location>
        <begin position="57"/>
        <end position="127"/>
    </location>
</feature>
<dbReference type="InterPro" id="IPR029069">
    <property type="entry name" value="HotDog_dom_sf"/>
</dbReference>
<dbReference type="RefSeq" id="WP_198343075.1">
    <property type="nucleotide sequence ID" value="NZ_CP021425.1"/>
</dbReference>
<dbReference type="GO" id="GO:0061522">
    <property type="term" value="F:1,4-dihydroxy-2-naphthoyl-CoA thioesterase activity"/>
    <property type="evidence" value="ECO:0007669"/>
    <property type="project" value="TreeGrafter"/>
</dbReference>
<gene>
    <name evidence="2" type="ORF">OLMES_4362</name>
</gene>
<evidence type="ECO:0000259" key="1">
    <source>
        <dbReference type="Pfam" id="PF03061"/>
    </source>
</evidence>
<dbReference type="Pfam" id="PF03061">
    <property type="entry name" value="4HBT"/>
    <property type="match status" value="1"/>
</dbReference>
<dbReference type="InterPro" id="IPR006683">
    <property type="entry name" value="Thioestr_dom"/>
</dbReference>
<dbReference type="GO" id="GO:0005829">
    <property type="term" value="C:cytosol"/>
    <property type="evidence" value="ECO:0007669"/>
    <property type="project" value="TreeGrafter"/>
</dbReference>
<sequence length="161" mass="17231">MNKQDTLAADHNMTIAETFFGATHPLFNAFGVQVEEIGKGRAVMSLACRPALCNRVGGVHRGVVVTLLDTNCGLAIFSRLGDMRPIATIDLRVDFIEEVPSGEGVFSEVECYAVQGDIAYVRGRACAFSDNTLLASVSGSFAVGTLGPAFDSDIKKELRNE</sequence>